<protein>
    <submittedName>
        <fullName evidence="2">Uncharacterized protein</fullName>
    </submittedName>
</protein>
<reference evidence="2 3" key="1">
    <citation type="submission" date="2016-11" db="EMBL/GenBank/DDBJ databases">
        <title>The macronuclear genome of Stentor coeruleus: a giant cell with tiny introns.</title>
        <authorList>
            <person name="Slabodnick M."/>
            <person name="Ruby J.G."/>
            <person name="Reiff S.B."/>
            <person name="Swart E.C."/>
            <person name="Gosai S."/>
            <person name="Prabakaran S."/>
            <person name="Witkowska E."/>
            <person name="Larue G.E."/>
            <person name="Fisher S."/>
            <person name="Freeman R.M."/>
            <person name="Gunawardena J."/>
            <person name="Chu W."/>
            <person name="Stover N.A."/>
            <person name="Gregory B.D."/>
            <person name="Nowacki M."/>
            <person name="Derisi J."/>
            <person name="Roy S.W."/>
            <person name="Marshall W.F."/>
            <person name="Sood P."/>
        </authorList>
    </citation>
    <scope>NUCLEOTIDE SEQUENCE [LARGE SCALE GENOMIC DNA]</scope>
    <source>
        <strain evidence="2">WM001</strain>
    </source>
</reference>
<feature type="coiled-coil region" evidence="1">
    <location>
        <begin position="215"/>
        <end position="249"/>
    </location>
</feature>
<evidence type="ECO:0000313" key="3">
    <source>
        <dbReference type="Proteomes" id="UP000187209"/>
    </source>
</evidence>
<comment type="caution">
    <text evidence="2">The sequence shown here is derived from an EMBL/GenBank/DDBJ whole genome shotgun (WGS) entry which is preliminary data.</text>
</comment>
<keyword evidence="1" id="KW-0175">Coiled coil</keyword>
<gene>
    <name evidence="2" type="ORF">SteCoe_21284</name>
</gene>
<name>A0A1R2BQ56_9CILI</name>
<dbReference type="EMBL" id="MPUH01000501">
    <property type="protein sequence ID" value="OMJ78840.1"/>
    <property type="molecule type" value="Genomic_DNA"/>
</dbReference>
<evidence type="ECO:0000313" key="2">
    <source>
        <dbReference type="EMBL" id="OMJ78840.1"/>
    </source>
</evidence>
<keyword evidence="3" id="KW-1185">Reference proteome</keyword>
<proteinExistence type="predicted"/>
<dbReference type="AlphaFoldDB" id="A0A1R2BQ56"/>
<dbReference type="Proteomes" id="UP000187209">
    <property type="component" value="Unassembled WGS sequence"/>
</dbReference>
<evidence type="ECO:0000256" key="1">
    <source>
        <dbReference type="SAM" id="Coils"/>
    </source>
</evidence>
<organism evidence="2 3">
    <name type="scientific">Stentor coeruleus</name>
    <dbReference type="NCBI Taxonomy" id="5963"/>
    <lineage>
        <taxon>Eukaryota</taxon>
        <taxon>Sar</taxon>
        <taxon>Alveolata</taxon>
        <taxon>Ciliophora</taxon>
        <taxon>Postciliodesmatophora</taxon>
        <taxon>Heterotrichea</taxon>
        <taxon>Heterotrichida</taxon>
        <taxon>Stentoridae</taxon>
        <taxon>Stentor</taxon>
    </lineage>
</organism>
<dbReference type="OrthoDB" id="291854at2759"/>
<feature type="coiled-coil region" evidence="1">
    <location>
        <begin position="14"/>
        <end position="67"/>
    </location>
</feature>
<sequence length="478" mass="56859">MEIFQRPIEWEQELKGEEDNIKNAEKKADKLGNKIHKKKLDLQEKKENDWDWEERRLKERLKDLKQEDVVNDDEIDQIKEKIAEFKFKEIQIQKSQNEIEDSLLQAIKLNHLEEIVKRKAELQRIITQREDLERKELQNSAHLEALLEEQQRRDHQSLENMHRILNKAENLEKALKNGDLDRENQILLAHALEEGGDYAEKQRKRMVDEILAKRQREKQQKILKIEANMRELNEKRWQLVQKHEDLLKKRIIHQNLVSRGIDFLSEMEMGKIPNKDVIIQNLGEINVDMTEVDHDANEIVSKVAGNLDERKHNIETLKAEKEKTLQKIAWMNRPYRGEADIRRDRPDVDLSIYTAMKDLVYDFVEDTWNVIVQVDKNIKFIMQKKDYYMHKSKVLKAKALFYSEQQVLRLVSLLLVDEVIEEITYDVAEDMNKLVKFSENLITSFVSLAVIKQRGTKFSEEKMFELLKNMIRDNSSSN</sequence>
<accession>A0A1R2BQ56</accession>